<name>G0QZV7_ICHMU</name>
<dbReference type="EC" id="3.6.1.15" evidence="13"/>
<dbReference type="CDD" id="cd18793">
    <property type="entry name" value="SF2_C_SNF"/>
    <property type="match status" value="1"/>
</dbReference>
<evidence type="ECO:0000313" key="14">
    <source>
        <dbReference type="Proteomes" id="UP000008983"/>
    </source>
</evidence>
<sequence>MNGILADEMGLGKTIQTIALLAHLACNKGIWGPHLIIVPTSILINWEIEFKKWCPAFKIMTYYGSPKERKQKRQGWSKLNHFQVCITTYKIALQDQKIFRRKKWYFMVLDEAQNIKNFKSQRWQVLLNFNTKHRLLLTGTPLQNDVGELWSLLHFLMPKTFDSHADFMEWFSIPMQQALQKNLPISQEILTQLHSILRPFLLRRMKRDVEKQLPTKTEYIIKCPLSRRQKYLYDEFISREQSKSQDFLGLMNIVMQLKKVCNHPDLFESRTIESPFISLRIHYVVLAHFICNIQTKIPYFLIFINNEVNRSKYNIEKINKARINGDFVIYGRDLVNFLSLKKKKNPYQALSQFKISQTFEQTFDSVKGLIKEFTFSQKAIAQQIEIEITPYNSMIKVKLIQFFFSIYFKKNNYDYQNKIISNNLQKITKLFHYPHIRQTLCFPSKKLLMYDCGKLNSMVQLLKKLKQKGDKVLIFTQMSKMLDIFENVLNLFNFTYVRLDGSTKIENRQKVVERFNGDPKIFCFISSTRSGGIGINLTGANAVVFYDTDWNPAMDKQAQDRCHRIGQTRNVSIYRLISEYTIEENILLKSLQKRKLDEYIMEEGMFTTQFFEKFDVRSILGEVLGNKNNQDYNEDDCDCDYSEEFEEDEEKMDEEVKLDEQERLDDGEKILQNQISLDQPNESKLKIKKVQFIEINDVKNLKLNENNYQEDENSNNSNNNNINNENNNNQNGDDDDDDDDDDNESQFKFDENDKLNAQRLYKKYYFLAQKTQQS</sequence>
<dbReference type="OrthoDB" id="448448at2759"/>
<keyword evidence="5" id="KW-0347">Helicase</keyword>
<dbReference type="PANTHER" id="PTHR45685:SF1">
    <property type="entry name" value="HELICASE SRCAP"/>
    <property type="match status" value="1"/>
</dbReference>
<reference evidence="13 14" key="1">
    <citation type="submission" date="2011-07" db="EMBL/GenBank/DDBJ databases">
        <authorList>
            <person name="Coyne R."/>
            <person name="Brami D."/>
            <person name="Johnson J."/>
            <person name="Hostetler J."/>
            <person name="Hannick L."/>
            <person name="Clark T."/>
            <person name="Cassidy-Hanley D."/>
            <person name="Inman J."/>
        </authorList>
    </citation>
    <scope>NUCLEOTIDE SEQUENCE [LARGE SCALE GENOMIC DNA]</scope>
    <source>
        <strain evidence="13 14">G5</strain>
    </source>
</reference>
<dbReference type="InParanoid" id="G0QZV7"/>
<proteinExistence type="inferred from homology"/>
<feature type="domain" description="Helicase C-terminal" evidence="12">
    <location>
        <begin position="457"/>
        <end position="612"/>
    </location>
</feature>
<evidence type="ECO:0000256" key="4">
    <source>
        <dbReference type="ARBA" id="ARBA00022801"/>
    </source>
</evidence>
<dbReference type="InterPro" id="IPR049730">
    <property type="entry name" value="SNF2/RAD54-like_C"/>
</dbReference>
<evidence type="ECO:0000256" key="6">
    <source>
        <dbReference type="ARBA" id="ARBA00022840"/>
    </source>
</evidence>
<evidence type="ECO:0000256" key="10">
    <source>
        <dbReference type="SAM" id="MobiDB-lite"/>
    </source>
</evidence>
<dbReference type="InterPro" id="IPR038718">
    <property type="entry name" value="SNF2-like_sf"/>
</dbReference>
<dbReference type="FunCoup" id="G0QZV7">
    <property type="interactions" value="102"/>
</dbReference>
<keyword evidence="3" id="KW-0547">Nucleotide-binding</keyword>
<feature type="compositionally biased region" description="Basic and acidic residues" evidence="10">
    <location>
        <begin position="745"/>
        <end position="754"/>
    </location>
</feature>
<evidence type="ECO:0000256" key="8">
    <source>
        <dbReference type="ARBA" id="ARBA00023125"/>
    </source>
</evidence>
<dbReference type="Proteomes" id="UP000008983">
    <property type="component" value="Unassembled WGS sequence"/>
</dbReference>
<protein>
    <submittedName>
        <fullName evidence="13">Snf2 family n-terminal domain protein</fullName>
        <ecNumber evidence="13">2.4.1.69</ecNumber>
        <ecNumber evidence="13">3.6.1.15</ecNumber>
    </submittedName>
</protein>
<evidence type="ECO:0000256" key="7">
    <source>
        <dbReference type="ARBA" id="ARBA00022853"/>
    </source>
</evidence>
<keyword evidence="14" id="KW-1185">Reference proteome</keyword>
<dbReference type="SMART" id="SM00490">
    <property type="entry name" value="HELICc"/>
    <property type="match status" value="1"/>
</dbReference>
<dbReference type="SMART" id="SM00487">
    <property type="entry name" value="DEXDc"/>
    <property type="match status" value="1"/>
</dbReference>
<dbReference type="GO" id="GO:0008107">
    <property type="term" value="F:galactoside 2-alpha-L-fucosyltransferase activity"/>
    <property type="evidence" value="ECO:0007669"/>
    <property type="project" value="UniProtKB-EC"/>
</dbReference>
<evidence type="ECO:0000256" key="1">
    <source>
        <dbReference type="ARBA" id="ARBA00004123"/>
    </source>
</evidence>
<evidence type="ECO:0000256" key="5">
    <source>
        <dbReference type="ARBA" id="ARBA00022806"/>
    </source>
</evidence>
<dbReference type="FunFam" id="3.40.50.10810:FF:000005">
    <property type="entry name" value="Photoperiod-independent early flowering 1"/>
    <property type="match status" value="1"/>
</dbReference>
<evidence type="ECO:0000256" key="2">
    <source>
        <dbReference type="ARBA" id="ARBA00009220"/>
    </source>
</evidence>
<dbReference type="InterPro" id="IPR001650">
    <property type="entry name" value="Helicase_C-like"/>
</dbReference>
<keyword evidence="8" id="KW-0238">DNA-binding</keyword>
<dbReference type="InterPro" id="IPR050520">
    <property type="entry name" value="INO80/SWR1_helicase"/>
</dbReference>
<evidence type="ECO:0000256" key="3">
    <source>
        <dbReference type="ARBA" id="ARBA00022741"/>
    </source>
</evidence>
<organism evidence="13 14">
    <name type="scientific">Ichthyophthirius multifiliis</name>
    <name type="common">White spot disease agent</name>
    <name type="synonym">Ich</name>
    <dbReference type="NCBI Taxonomy" id="5932"/>
    <lineage>
        <taxon>Eukaryota</taxon>
        <taxon>Sar</taxon>
        <taxon>Alveolata</taxon>
        <taxon>Ciliophora</taxon>
        <taxon>Intramacronucleata</taxon>
        <taxon>Oligohymenophorea</taxon>
        <taxon>Hymenostomatida</taxon>
        <taxon>Ophryoglenina</taxon>
        <taxon>Ichthyophthirius</taxon>
    </lineage>
</organism>
<keyword evidence="7" id="KW-0156">Chromatin regulator</keyword>
<evidence type="ECO:0000256" key="9">
    <source>
        <dbReference type="ARBA" id="ARBA00023242"/>
    </source>
</evidence>
<dbReference type="Pfam" id="PF00176">
    <property type="entry name" value="SNF2-rel_dom"/>
    <property type="match status" value="1"/>
</dbReference>
<evidence type="ECO:0000259" key="11">
    <source>
        <dbReference type="PROSITE" id="PS51192"/>
    </source>
</evidence>
<comment type="similarity">
    <text evidence="2">Belongs to the SNF2/RAD54 helicase family. SWR1 subfamily.</text>
</comment>
<dbReference type="Pfam" id="PF00271">
    <property type="entry name" value="Helicase_C"/>
    <property type="match status" value="1"/>
</dbReference>
<feature type="region of interest" description="Disordered" evidence="10">
    <location>
        <begin position="708"/>
        <end position="754"/>
    </location>
</feature>
<feature type="compositionally biased region" description="Low complexity" evidence="10">
    <location>
        <begin position="714"/>
        <end position="731"/>
    </location>
</feature>
<dbReference type="PROSITE" id="PS51194">
    <property type="entry name" value="HELICASE_CTER"/>
    <property type="match status" value="1"/>
</dbReference>
<dbReference type="OMA" id="MARMERF"/>
<dbReference type="PANTHER" id="PTHR45685">
    <property type="entry name" value="HELICASE SRCAP-RELATED"/>
    <property type="match status" value="1"/>
</dbReference>
<dbReference type="GO" id="GO:0004386">
    <property type="term" value="F:helicase activity"/>
    <property type="evidence" value="ECO:0007669"/>
    <property type="project" value="UniProtKB-KW"/>
</dbReference>
<keyword evidence="4 13" id="KW-0378">Hydrolase</keyword>
<evidence type="ECO:0000259" key="12">
    <source>
        <dbReference type="PROSITE" id="PS51194"/>
    </source>
</evidence>
<dbReference type="GO" id="GO:0006338">
    <property type="term" value="P:chromatin remodeling"/>
    <property type="evidence" value="ECO:0007669"/>
    <property type="project" value="TreeGrafter"/>
</dbReference>
<dbReference type="PROSITE" id="PS51192">
    <property type="entry name" value="HELICASE_ATP_BIND_1"/>
    <property type="match status" value="1"/>
</dbReference>
<dbReference type="RefSeq" id="XP_004030488.1">
    <property type="nucleotide sequence ID" value="XM_004030440.1"/>
</dbReference>
<dbReference type="InterPro" id="IPR000330">
    <property type="entry name" value="SNF2_N"/>
</dbReference>
<accession>G0QZV7</accession>
<dbReference type="AlphaFoldDB" id="G0QZV7"/>
<dbReference type="InterPro" id="IPR014001">
    <property type="entry name" value="Helicase_ATP-bd"/>
</dbReference>
<dbReference type="STRING" id="857967.G0QZV7"/>
<dbReference type="SUPFAM" id="SSF52540">
    <property type="entry name" value="P-loop containing nucleoside triphosphate hydrolases"/>
    <property type="match status" value="2"/>
</dbReference>
<keyword evidence="9" id="KW-0539">Nucleus</keyword>
<keyword evidence="13" id="KW-0328">Glycosyltransferase</keyword>
<dbReference type="GO" id="GO:0005524">
    <property type="term" value="F:ATP binding"/>
    <property type="evidence" value="ECO:0007669"/>
    <property type="project" value="UniProtKB-KW"/>
</dbReference>
<dbReference type="Gene3D" id="3.40.50.10810">
    <property type="entry name" value="Tandem AAA-ATPase domain"/>
    <property type="match status" value="1"/>
</dbReference>
<dbReference type="GO" id="GO:0016887">
    <property type="term" value="F:ATP hydrolysis activity"/>
    <property type="evidence" value="ECO:0007669"/>
    <property type="project" value="TreeGrafter"/>
</dbReference>
<dbReference type="GO" id="GO:0003677">
    <property type="term" value="F:DNA binding"/>
    <property type="evidence" value="ECO:0007669"/>
    <property type="project" value="UniProtKB-KW"/>
</dbReference>
<comment type="subcellular location">
    <subcellularLocation>
        <location evidence="1">Nucleus</location>
    </subcellularLocation>
</comment>
<dbReference type="EC" id="2.4.1.69" evidence="13"/>
<keyword evidence="6" id="KW-0067">ATP-binding</keyword>
<dbReference type="eggNOG" id="KOG0391">
    <property type="taxonomic scope" value="Eukaryota"/>
</dbReference>
<feature type="domain" description="Helicase ATP-binding" evidence="11">
    <location>
        <begin position="1"/>
        <end position="159"/>
    </location>
</feature>
<dbReference type="GO" id="GO:0000812">
    <property type="term" value="C:Swr1 complex"/>
    <property type="evidence" value="ECO:0007669"/>
    <property type="project" value="TreeGrafter"/>
</dbReference>
<dbReference type="Gene3D" id="3.40.50.300">
    <property type="entry name" value="P-loop containing nucleotide triphosphate hydrolases"/>
    <property type="match status" value="2"/>
</dbReference>
<dbReference type="GeneID" id="14905343"/>
<dbReference type="GO" id="GO:0042393">
    <property type="term" value="F:histone binding"/>
    <property type="evidence" value="ECO:0007669"/>
    <property type="project" value="TreeGrafter"/>
</dbReference>
<keyword evidence="13" id="KW-0808">Transferase</keyword>
<gene>
    <name evidence="13" type="ORF">IMG5_160090</name>
</gene>
<dbReference type="InterPro" id="IPR027417">
    <property type="entry name" value="P-loop_NTPase"/>
</dbReference>
<evidence type="ECO:0000313" key="13">
    <source>
        <dbReference type="EMBL" id="EGR29252.1"/>
    </source>
</evidence>
<dbReference type="EMBL" id="GL984170">
    <property type="protein sequence ID" value="EGR29252.1"/>
    <property type="molecule type" value="Genomic_DNA"/>
</dbReference>
<feature type="compositionally biased region" description="Acidic residues" evidence="10">
    <location>
        <begin position="732"/>
        <end position="744"/>
    </location>
</feature>